<dbReference type="PANTHER" id="PTHR12460:SF0">
    <property type="entry name" value="CID DOMAIN-CONTAINING PROTEIN-RELATED"/>
    <property type="match status" value="1"/>
</dbReference>
<dbReference type="Gene3D" id="1.25.40.90">
    <property type="match status" value="1"/>
</dbReference>
<dbReference type="OrthoDB" id="10069473at2759"/>
<feature type="region of interest" description="Disordered" evidence="1">
    <location>
        <begin position="367"/>
        <end position="398"/>
    </location>
</feature>
<evidence type="ECO:0000259" key="2">
    <source>
        <dbReference type="PROSITE" id="PS51391"/>
    </source>
</evidence>
<protein>
    <submittedName>
        <fullName evidence="3">DUF618-domain-containing protein</fullName>
    </submittedName>
</protein>
<dbReference type="EMBL" id="MU006776">
    <property type="protein sequence ID" value="KAF2646471.1"/>
    <property type="molecule type" value="Genomic_DNA"/>
</dbReference>
<keyword evidence="4" id="KW-1185">Reference proteome</keyword>
<proteinExistence type="predicted"/>
<dbReference type="FunFam" id="1.25.40.90:FF:000030">
    <property type="entry name" value="DUF618 domain protein"/>
    <property type="match status" value="1"/>
</dbReference>
<dbReference type="GO" id="GO:0099122">
    <property type="term" value="F:RNA polymerase II C-terminal domain binding"/>
    <property type="evidence" value="ECO:0007669"/>
    <property type="project" value="InterPro"/>
</dbReference>
<accession>A0A6A6SHR2</accession>
<dbReference type="PROSITE" id="PS51391">
    <property type="entry name" value="CID"/>
    <property type="match status" value="1"/>
</dbReference>
<dbReference type="CDD" id="cd17003">
    <property type="entry name" value="CID_Rtt103"/>
    <property type="match status" value="1"/>
</dbReference>
<feature type="domain" description="CID" evidence="2">
    <location>
        <begin position="1"/>
        <end position="133"/>
    </location>
</feature>
<evidence type="ECO:0000313" key="3">
    <source>
        <dbReference type="EMBL" id="KAF2646471.1"/>
    </source>
</evidence>
<evidence type="ECO:0000313" key="4">
    <source>
        <dbReference type="Proteomes" id="UP000799753"/>
    </source>
</evidence>
<dbReference type="Proteomes" id="UP000799753">
    <property type="component" value="Unassembled WGS sequence"/>
</dbReference>
<dbReference type="Pfam" id="PF04818">
    <property type="entry name" value="CID"/>
    <property type="match status" value="1"/>
</dbReference>
<dbReference type="InterPro" id="IPR008942">
    <property type="entry name" value="ENTH_VHS"/>
</dbReference>
<dbReference type="GO" id="GO:0031124">
    <property type="term" value="P:mRNA 3'-end processing"/>
    <property type="evidence" value="ECO:0007669"/>
    <property type="project" value="InterPro"/>
</dbReference>
<dbReference type="InterPro" id="IPR047883">
    <property type="entry name" value="Rtt103-like_CID"/>
</dbReference>
<dbReference type="AlphaFoldDB" id="A0A6A6SHR2"/>
<dbReference type="PANTHER" id="PTHR12460">
    <property type="entry name" value="CYCLIN-DEPENDENT KINASE INHIBITOR-RELATED PROTEIN"/>
    <property type="match status" value="1"/>
</dbReference>
<sequence length="421" mass="45965">MAFTEDSLKKKLVQLNETQDSIATVGHWILFHRRHADKIAQFWQQRIKESPANKRLTLIYLANEIAQQAKIRKKDEFIKAFDPIIVESTSVAYKGSGPDIQNKIRRVIEVWRQRNVFRPPIQDEIERALNEIDRSRTARKPALGGSLFSASSTPPELKPVEPLAIALQKADLNVKPAVATANQDYEKLTNPSTPVPTAPVHAGALGALLKKLAQAESAVSDSIKARKELLTGLERLLETNKVKLGQEEAQLADLTTRKIAIDSRKKEVEDAIIRGLSAADTNAISAAPLPGLAQASHERPQIEELTPPPMESFTPINSPRPAVLDVPDDVPAHPLNPATVPTPPVAVPAPTVAMGQIPGADLLRSLTQAHARQEESNGTYAPGPSSAKKRKMSRSAAEDEFAVFDKDDDMKGIESNLGDLI</sequence>
<dbReference type="InterPro" id="IPR006569">
    <property type="entry name" value="CID_dom"/>
</dbReference>
<dbReference type="SMART" id="SM00582">
    <property type="entry name" value="RPR"/>
    <property type="match status" value="1"/>
</dbReference>
<name>A0A6A6SHR2_9PLEO</name>
<reference evidence="3" key="1">
    <citation type="journal article" date="2020" name="Stud. Mycol.">
        <title>101 Dothideomycetes genomes: a test case for predicting lifestyles and emergence of pathogens.</title>
        <authorList>
            <person name="Haridas S."/>
            <person name="Albert R."/>
            <person name="Binder M."/>
            <person name="Bloem J."/>
            <person name="Labutti K."/>
            <person name="Salamov A."/>
            <person name="Andreopoulos B."/>
            <person name="Baker S."/>
            <person name="Barry K."/>
            <person name="Bills G."/>
            <person name="Bluhm B."/>
            <person name="Cannon C."/>
            <person name="Castanera R."/>
            <person name="Culley D."/>
            <person name="Daum C."/>
            <person name="Ezra D."/>
            <person name="Gonzalez J."/>
            <person name="Henrissat B."/>
            <person name="Kuo A."/>
            <person name="Liang C."/>
            <person name="Lipzen A."/>
            <person name="Lutzoni F."/>
            <person name="Magnuson J."/>
            <person name="Mondo S."/>
            <person name="Nolan M."/>
            <person name="Ohm R."/>
            <person name="Pangilinan J."/>
            <person name="Park H.-J."/>
            <person name="Ramirez L."/>
            <person name="Alfaro M."/>
            <person name="Sun H."/>
            <person name="Tritt A."/>
            <person name="Yoshinaga Y."/>
            <person name="Zwiers L.-H."/>
            <person name="Turgeon B."/>
            <person name="Goodwin S."/>
            <person name="Spatafora J."/>
            <person name="Crous P."/>
            <person name="Grigoriev I."/>
        </authorList>
    </citation>
    <scope>NUCLEOTIDE SEQUENCE</scope>
    <source>
        <strain evidence="3">CBS 473.64</strain>
    </source>
</reference>
<gene>
    <name evidence="3" type="ORF">P280DRAFT_464685</name>
</gene>
<dbReference type="SUPFAM" id="SSF48464">
    <property type="entry name" value="ENTH/VHS domain"/>
    <property type="match status" value="1"/>
</dbReference>
<organism evidence="3 4">
    <name type="scientific">Massarina eburnea CBS 473.64</name>
    <dbReference type="NCBI Taxonomy" id="1395130"/>
    <lineage>
        <taxon>Eukaryota</taxon>
        <taxon>Fungi</taxon>
        <taxon>Dikarya</taxon>
        <taxon>Ascomycota</taxon>
        <taxon>Pezizomycotina</taxon>
        <taxon>Dothideomycetes</taxon>
        <taxon>Pleosporomycetidae</taxon>
        <taxon>Pleosporales</taxon>
        <taxon>Massarineae</taxon>
        <taxon>Massarinaceae</taxon>
        <taxon>Massarina</taxon>
    </lineage>
</organism>
<evidence type="ECO:0000256" key="1">
    <source>
        <dbReference type="SAM" id="MobiDB-lite"/>
    </source>
</evidence>